<feature type="domain" description="Selenoprotein F/M" evidence="8">
    <location>
        <begin position="74"/>
        <end position="139"/>
    </location>
</feature>
<dbReference type="InterPro" id="IPR036249">
    <property type="entry name" value="Thioredoxin-like_sf"/>
</dbReference>
<dbReference type="AlphaFoldDB" id="A0A0T6AUH4"/>
<feature type="chain" id="PRO_5006668136" description="Selenoprotein F" evidence="7">
    <location>
        <begin position="18"/>
        <end position="139"/>
    </location>
</feature>
<evidence type="ECO:0000313" key="10">
    <source>
        <dbReference type="Proteomes" id="UP000051574"/>
    </source>
</evidence>
<comment type="similarity">
    <text evidence="2">Belongs to the selenoprotein M/F family.</text>
</comment>
<evidence type="ECO:0000259" key="8">
    <source>
        <dbReference type="Pfam" id="PF08806"/>
    </source>
</evidence>
<dbReference type="Gene3D" id="3.40.30.50">
    <property type="entry name" value="Sep15/SelM thioredoxin-like domain, active-site redox motif"/>
    <property type="match status" value="1"/>
</dbReference>
<evidence type="ECO:0000256" key="4">
    <source>
        <dbReference type="ARBA" id="ARBA00022824"/>
    </source>
</evidence>
<evidence type="ECO:0000256" key="1">
    <source>
        <dbReference type="ARBA" id="ARBA00004319"/>
    </source>
</evidence>
<keyword evidence="3 7" id="KW-0732">Signal</keyword>
<evidence type="ECO:0000256" key="2">
    <source>
        <dbReference type="ARBA" id="ARBA00005742"/>
    </source>
</evidence>
<keyword evidence="4" id="KW-0256">Endoplasmic reticulum</keyword>
<evidence type="ECO:0000256" key="6">
    <source>
        <dbReference type="ARBA" id="ARBA00040775"/>
    </source>
</evidence>
<dbReference type="SUPFAM" id="SSF52833">
    <property type="entry name" value="Thioredoxin-like"/>
    <property type="match status" value="1"/>
</dbReference>
<dbReference type="InterPro" id="IPR038219">
    <property type="entry name" value="Sep15/SelM_sf"/>
</dbReference>
<comment type="subcellular location">
    <subcellularLocation>
        <location evidence="1">Endoplasmic reticulum lumen</location>
    </subcellularLocation>
</comment>
<comment type="caution">
    <text evidence="9">The sequence shown here is derived from an EMBL/GenBank/DDBJ whole genome shotgun (WGS) entry which is preliminary data.</text>
</comment>
<keyword evidence="5" id="KW-0712">Selenocysteine</keyword>
<dbReference type="InterPro" id="IPR014912">
    <property type="entry name" value="Sep15_SelM_dom"/>
</dbReference>
<dbReference type="GO" id="GO:0016491">
    <property type="term" value="F:oxidoreductase activity"/>
    <property type="evidence" value="ECO:0007669"/>
    <property type="project" value="TreeGrafter"/>
</dbReference>
<dbReference type="OrthoDB" id="1910009at2759"/>
<dbReference type="PANTHER" id="PTHR13077:SF6">
    <property type="entry name" value="SELENOPROTEIN F"/>
    <property type="match status" value="1"/>
</dbReference>
<keyword evidence="10" id="KW-1185">Reference proteome</keyword>
<accession>A0A0T6AUH4</accession>
<feature type="signal peptide" evidence="7">
    <location>
        <begin position="1"/>
        <end position="17"/>
    </location>
</feature>
<dbReference type="GO" id="GO:0051084">
    <property type="term" value="P:'de novo' post-translational protein folding"/>
    <property type="evidence" value="ECO:0007669"/>
    <property type="project" value="UniProtKB-ARBA"/>
</dbReference>
<dbReference type="FunFam" id="3.40.30.50:FF:000001">
    <property type="entry name" value="15 kDa selenoprotein"/>
    <property type="match status" value="1"/>
</dbReference>
<dbReference type="GO" id="GO:0005788">
    <property type="term" value="C:endoplasmic reticulum lumen"/>
    <property type="evidence" value="ECO:0007669"/>
    <property type="project" value="UniProtKB-SubCell"/>
</dbReference>
<name>A0A0T6AUH4_9SCAR</name>
<dbReference type="InterPro" id="IPR039992">
    <property type="entry name" value="Sep15_SelM"/>
</dbReference>
<evidence type="ECO:0000256" key="7">
    <source>
        <dbReference type="SAM" id="SignalP"/>
    </source>
</evidence>
<proteinExistence type="inferred from homology"/>
<evidence type="ECO:0000256" key="3">
    <source>
        <dbReference type="ARBA" id="ARBA00022729"/>
    </source>
</evidence>
<feature type="non-terminal residue" evidence="9">
    <location>
        <position position="139"/>
    </location>
</feature>
<reference evidence="9 10" key="1">
    <citation type="submission" date="2015-09" db="EMBL/GenBank/DDBJ databases">
        <title>Draft genome of the scarab beetle Oryctes borbonicus.</title>
        <authorList>
            <person name="Meyer J.M."/>
            <person name="Markov G.V."/>
            <person name="Baskaran P."/>
            <person name="Herrmann M."/>
            <person name="Sommer R.J."/>
            <person name="Roedelsperger C."/>
        </authorList>
    </citation>
    <scope>NUCLEOTIDE SEQUENCE [LARGE SCALE GENOMIC DNA]</scope>
    <source>
        <strain evidence="9">OB123</strain>
        <tissue evidence="9">Whole animal</tissue>
    </source>
</reference>
<evidence type="ECO:0000256" key="5">
    <source>
        <dbReference type="ARBA" id="ARBA00022933"/>
    </source>
</evidence>
<gene>
    <name evidence="9" type="ORF">AMK59_8346</name>
</gene>
<sequence>MKKYLLLLCVNLTVVLSEFTTEDCWVLGYNKANLLCSSCDQLSRFNLAILKDHCKECCHPDETSTADKKYAKGVLEVCTCKFGVYPQIQAFIKSDRPAKFPNLQIKYIRGLDPIIKLYDKDGFLKETVAIEKWNTDSVE</sequence>
<evidence type="ECO:0000313" key="9">
    <source>
        <dbReference type="EMBL" id="KRT78533.1"/>
    </source>
</evidence>
<organism evidence="9 10">
    <name type="scientific">Oryctes borbonicus</name>
    <dbReference type="NCBI Taxonomy" id="1629725"/>
    <lineage>
        <taxon>Eukaryota</taxon>
        <taxon>Metazoa</taxon>
        <taxon>Ecdysozoa</taxon>
        <taxon>Arthropoda</taxon>
        <taxon>Hexapoda</taxon>
        <taxon>Insecta</taxon>
        <taxon>Pterygota</taxon>
        <taxon>Neoptera</taxon>
        <taxon>Endopterygota</taxon>
        <taxon>Coleoptera</taxon>
        <taxon>Polyphaga</taxon>
        <taxon>Scarabaeiformia</taxon>
        <taxon>Scarabaeidae</taxon>
        <taxon>Dynastinae</taxon>
        <taxon>Oryctes</taxon>
    </lineage>
</organism>
<dbReference type="EMBL" id="LJIG01022823">
    <property type="protein sequence ID" value="KRT78533.1"/>
    <property type="molecule type" value="Genomic_DNA"/>
</dbReference>
<dbReference type="PANTHER" id="PTHR13077">
    <property type="entry name" value="SELENOPROTEIN F"/>
    <property type="match status" value="1"/>
</dbReference>
<protein>
    <recommendedName>
        <fullName evidence="6">Selenoprotein F</fullName>
    </recommendedName>
</protein>
<dbReference type="Proteomes" id="UP000051574">
    <property type="component" value="Unassembled WGS sequence"/>
</dbReference>
<dbReference type="Pfam" id="PF08806">
    <property type="entry name" value="Sep15_SelM"/>
    <property type="match status" value="1"/>
</dbReference>